<sequence>MTVSYITSKDQYDQIINSGKVVYIDFTAQWCGPCKMISPIFEKHASEDKSGAEFYKVDIDDQPKIAEAAEIGAMPTFKTYKDGNVVNTLVGAKPADLRALIVAGLALQ</sequence>
<evidence type="ECO:0000256" key="1">
    <source>
        <dbReference type="ARBA" id="ARBA00020570"/>
    </source>
</evidence>
<protein>
    <recommendedName>
        <fullName evidence="1 3">Thioredoxin</fullName>
    </recommendedName>
</protein>
<dbReference type="OrthoDB" id="2121326at2759"/>
<gene>
    <name evidence="7" type="ORF">HYDPIDRAFT_44839</name>
</gene>
<dbReference type="InterPro" id="IPR005746">
    <property type="entry name" value="Thioredoxin"/>
</dbReference>
<dbReference type="NCBIfam" id="TIGR01068">
    <property type="entry name" value="thioredoxin"/>
    <property type="match status" value="1"/>
</dbReference>
<dbReference type="InterPro" id="IPR013766">
    <property type="entry name" value="Thioredoxin_domain"/>
</dbReference>
<evidence type="ECO:0000259" key="6">
    <source>
        <dbReference type="PROSITE" id="PS51352"/>
    </source>
</evidence>
<keyword evidence="5" id="KW-0676">Redox-active center</keyword>
<evidence type="ECO:0000256" key="3">
    <source>
        <dbReference type="PIRNR" id="PIRNR000077"/>
    </source>
</evidence>
<dbReference type="AlphaFoldDB" id="A0A0C9VJR3"/>
<reference evidence="7 8" key="1">
    <citation type="submission" date="2014-04" db="EMBL/GenBank/DDBJ databases">
        <title>Evolutionary Origins and Diversification of the Mycorrhizal Mutualists.</title>
        <authorList>
            <consortium name="DOE Joint Genome Institute"/>
            <consortium name="Mycorrhizal Genomics Consortium"/>
            <person name="Kohler A."/>
            <person name="Kuo A."/>
            <person name="Nagy L.G."/>
            <person name="Floudas D."/>
            <person name="Copeland A."/>
            <person name="Barry K.W."/>
            <person name="Cichocki N."/>
            <person name="Veneault-Fourrey C."/>
            <person name="LaButti K."/>
            <person name="Lindquist E.A."/>
            <person name="Lipzen A."/>
            <person name="Lundell T."/>
            <person name="Morin E."/>
            <person name="Murat C."/>
            <person name="Riley R."/>
            <person name="Ohm R."/>
            <person name="Sun H."/>
            <person name="Tunlid A."/>
            <person name="Henrissat B."/>
            <person name="Grigoriev I.V."/>
            <person name="Hibbett D.S."/>
            <person name="Martin F."/>
        </authorList>
    </citation>
    <scope>NUCLEOTIDE SEQUENCE [LARGE SCALE GENOMIC DNA]</scope>
    <source>
        <strain evidence="7 8">MD-312</strain>
    </source>
</reference>
<dbReference type="HOGENOM" id="CLU_090389_14_4_1"/>
<keyword evidence="2 5" id="KW-1015">Disulfide bond</keyword>
<feature type="active site" description="Nucleophile" evidence="4">
    <location>
        <position position="34"/>
    </location>
</feature>
<comment type="similarity">
    <text evidence="3">Belongs to the thioredoxin family.</text>
</comment>
<dbReference type="Proteomes" id="UP000053820">
    <property type="component" value="Unassembled WGS sequence"/>
</dbReference>
<proteinExistence type="inferred from homology"/>
<dbReference type="FunFam" id="3.40.30.10:FF:000245">
    <property type="entry name" value="Thioredoxin"/>
    <property type="match status" value="1"/>
</dbReference>
<feature type="active site" description="Nucleophile" evidence="4">
    <location>
        <position position="31"/>
    </location>
</feature>
<evidence type="ECO:0000256" key="2">
    <source>
        <dbReference type="ARBA" id="ARBA00023157"/>
    </source>
</evidence>
<evidence type="ECO:0000256" key="4">
    <source>
        <dbReference type="PIRSR" id="PIRSR000077-1"/>
    </source>
</evidence>
<evidence type="ECO:0000256" key="5">
    <source>
        <dbReference type="PIRSR" id="PIRSR000077-4"/>
    </source>
</evidence>
<feature type="domain" description="Thioredoxin" evidence="6">
    <location>
        <begin position="1"/>
        <end position="106"/>
    </location>
</feature>
<feature type="site" description="Deprotonates C-terminal active site Cys" evidence="4">
    <location>
        <position position="25"/>
    </location>
</feature>
<dbReference type="PRINTS" id="PR00421">
    <property type="entry name" value="THIOREDOXIN"/>
</dbReference>
<dbReference type="SUPFAM" id="SSF52833">
    <property type="entry name" value="Thioredoxin-like"/>
    <property type="match status" value="1"/>
</dbReference>
<dbReference type="EMBL" id="KN840192">
    <property type="protein sequence ID" value="KIJ57665.1"/>
    <property type="molecule type" value="Genomic_DNA"/>
</dbReference>
<feature type="site" description="Contributes to redox potential value" evidence="4">
    <location>
        <position position="33"/>
    </location>
</feature>
<organism evidence="7 8">
    <name type="scientific">Hydnomerulius pinastri MD-312</name>
    <dbReference type="NCBI Taxonomy" id="994086"/>
    <lineage>
        <taxon>Eukaryota</taxon>
        <taxon>Fungi</taxon>
        <taxon>Dikarya</taxon>
        <taxon>Basidiomycota</taxon>
        <taxon>Agaricomycotina</taxon>
        <taxon>Agaricomycetes</taxon>
        <taxon>Agaricomycetidae</taxon>
        <taxon>Boletales</taxon>
        <taxon>Boletales incertae sedis</taxon>
        <taxon>Leucogyrophana</taxon>
    </lineage>
</organism>
<dbReference type="Pfam" id="PF00085">
    <property type="entry name" value="Thioredoxin"/>
    <property type="match status" value="1"/>
</dbReference>
<dbReference type="PROSITE" id="PS51352">
    <property type="entry name" value="THIOREDOXIN_2"/>
    <property type="match status" value="1"/>
</dbReference>
<keyword evidence="8" id="KW-1185">Reference proteome</keyword>
<name>A0A0C9VJR3_9AGAM</name>
<accession>A0A0C9VJR3</accession>
<feature type="disulfide bond" description="Redox-active" evidence="5">
    <location>
        <begin position="31"/>
        <end position="34"/>
    </location>
</feature>
<evidence type="ECO:0000313" key="8">
    <source>
        <dbReference type="Proteomes" id="UP000053820"/>
    </source>
</evidence>
<dbReference type="GO" id="GO:0015035">
    <property type="term" value="F:protein-disulfide reductase activity"/>
    <property type="evidence" value="ECO:0007669"/>
    <property type="project" value="InterPro"/>
</dbReference>
<feature type="site" description="Contributes to redox potential value" evidence="4">
    <location>
        <position position="32"/>
    </location>
</feature>
<dbReference type="InterPro" id="IPR036249">
    <property type="entry name" value="Thioredoxin-like_sf"/>
</dbReference>
<dbReference type="PIRSF" id="PIRSF000077">
    <property type="entry name" value="Thioredoxin"/>
    <property type="match status" value="1"/>
</dbReference>
<dbReference type="Gene3D" id="3.40.30.10">
    <property type="entry name" value="Glutaredoxin"/>
    <property type="match status" value="1"/>
</dbReference>
<dbReference type="PANTHER" id="PTHR46115">
    <property type="entry name" value="THIOREDOXIN-LIKE PROTEIN 1"/>
    <property type="match status" value="1"/>
</dbReference>
<dbReference type="CDD" id="cd02947">
    <property type="entry name" value="TRX_family"/>
    <property type="match status" value="1"/>
</dbReference>
<evidence type="ECO:0000313" key="7">
    <source>
        <dbReference type="EMBL" id="KIJ57665.1"/>
    </source>
</evidence>